<name>R9GX16_9SPHI</name>
<comment type="cofactor">
    <cofactor evidence="1">
        <name>Zn(2+)</name>
        <dbReference type="ChEBI" id="CHEBI:29105"/>
    </cofactor>
</comment>
<keyword evidence="6" id="KW-0862">Zinc</keyword>
<dbReference type="EC" id="3.4.-.-" evidence="11"/>
<feature type="domain" description="Peptidase M16 C-terminal" evidence="10">
    <location>
        <begin position="203"/>
        <end position="383"/>
    </location>
</feature>
<dbReference type="PANTHER" id="PTHR43690:SF34">
    <property type="entry name" value="ZINC PROTEASE PQQL-LIKE"/>
    <property type="match status" value="1"/>
</dbReference>
<dbReference type="GO" id="GO:0004222">
    <property type="term" value="F:metalloendopeptidase activity"/>
    <property type="evidence" value="ECO:0007669"/>
    <property type="project" value="InterPro"/>
</dbReference>
<dbReference type="InterPro" id="IPR011765">
    <property type="entry name" value="Pept_M16_N"/>
</dbReference>
<evidence type="ECO:0000259" key="10">
    <source>
        <dbReference type="Pfam" id="PF05193"/>
    </source>
</evidence>
<protein>
    <submittedName>
        <fullName evidence="11">Putative Zinc protease pqqL</fullName>
        <ecNumber evidence="11">3.4.-.-</ecNumber>
    </submittedName>
</protein>
<dbReference type="SUPFAM" id="SSF63411">
    <property type="entry name" value="LuxS/MPP-like metallohydrolase"/>
    <property type="match status" value="4"/>
</dbReference>
<comment type="caution">
    <text evidence="11">The sequence shown here is derived from an EMBL/GenBank/DDBJ whole genome shotgun (WGS) entry which is preliminary data.</text>
</comment>
<dbReference type="PATRIC" id="fig|1150600.3.peg.528"/>
<evidence type="ECO:0000313" key="12">
    <source>
        <dbReference type="Proteomes" id="UP000014174"/>
    </source>
</evidence>
<comment type="similarity">
    <text evidence="2 8">Belongs to the peptidase M16 family.</text>
</comment>
<dbReference type="InterPro" id="IPR050626">
    <property type="entry name" value="Peptidase_M16"/>
</dbReference>
<dbReference type="Pfam" id="PF00675">
    <property type="entry name" value="Peptidase_M16"/>
    <property type="match status" value="1"/>
</dbReference>
<dbReference type="Pfam" id="PF05193">
    <property type="entry name" value="Peptidase_M16_C"/>
    <property type="match status" value="2"/>
</dbReference>
<evidence type="ECO:0000256" key="4">
    <source>
        <dbReference type="ARBA" id="ARBA00022723"/>
    </source>
</evidence>
<keyword evidence="4" id="KW-0479">Metal-binding</keyword>
<dbReference type="GO" id="GO:0006508">
    <property type="term" value="P:proteolysis"/>
    <property type="evidence" value="ECO:0007669"/>
    <property type="project" value="UniProtKB-KW"/>
</dbReference>
<dbReference type="InterPro" id="IPR007863">
    <property type="entry name" value="Peptidase_M16_C"/>
</dbReference>
<keyword evidence="12" id="KW-1185">Reference proteome</keyword>
<gene>
    <name evidence="11" type="ORF">ADIARSV_0536</name>
</gene>
<dbReference type="Proteomes" id="UP000014174">
    <property type="component" value="Unassembled WGS sequence"/>
</dbReference>
<evidence type="ECO:0000256" key="1">
    <source>
        <dbReference type="ARBA" id="ARBA00001947"/>
    </source>
</evidence>
<keyword evidence="3 11" id="KW-0645">Protease</keyword>
<evidence type="ECO:0000313" key="11">
    <source>
        <dbReference type="EMBL" id="EOR96301.1"/>
    </source>
</evidence>
<keyword evidence="5 11" id="KW-0378">Hydrolase</keyword>
<dbReference type="STRING" id="1150600.ADIARSV_0536"/>
<feature type="domain" description="Peptidase M16 N-terminal" evidence="9">
    <location>
        <begin position="45"/>
        <end position="163"/>
    </location>
</feature>
<dbReference type="InterPro" id="IPR001431">
    <property type="entry name" value="Pept_M16_Zn_BS"/>
</dbReference>
<reference evidence="11 12" key="1">
    <citation type="journal article" date="2013" name="Genome Announc.">
        <title>Draft Genome Sequence of Arcticibacter svalbardensis Strain MN12-7T, a Member of the Family Sphingobacteriaceae Isolated from an Arctic Soil Sample.</title>
        <authorList>
            <person name="Shivaji S."/>
            <person name="Ara S."/>
            <person name="Prasad S."/>
            <person name="Manasa B.P."/>
            <person name="Begum Z."/>
            <person name="Singh A."/>
            <person name="Kumar Pinnaka A."/>
        </authorList>
    </citation>
    <scope>NUCLEOTIDE SEQUENCE [LARGE SCALE GENOMIC DNA]</scope>
    <source>
        <strain evidence="11 12">MN12-7</strain>
    </source>
</reference>
<evidence type="ECO:0000259" key="9">
    <source>
        <dbReference type="Pfam" id="PF00675"/>
    </source>
</evidence>
<evidence type="ECO:0000256" key="7">
    <source>
        <dbReference type="ARBA" id="ARBA00023049"/>
    </source>
</evidence>
<evidence type="ECO:0000256" key="2">
    <source>
        <dbReference type="ARBA" id="ARBA00007261"/>
    </source>
</evidence>
<dbReference type="EMBL" id="AQPN01000020">
    <property type="protein sequence ID" value="EOR96301.1"/>
    <property type="molecule type" value="Genomic_DNA"/>
</dbReference>
<sequence>MVAQEIKPSTQSLQLKITPDQAELLPLDPAVKTGTLENGFRYFIRKNIEPQKRATFYLAMKAGSILENEEELGLAHFLEHMAFNGTKNYPKNELINYLQTNGVRFGADLNAYTSFDETVYQLPIPTDNPEIVKNGIQILRDWSQNILLATEEINKERGVIMEEKRLGKGAGERMQSKYLPVLFNHSRYAERLPIGKENILLSFKPETIRQFYSKWYRPDLQALIVVGDIDVEEIEKLIIAKFSDLKNPKDAPERKEYSIPLNGSNQFISVTDKENTSTVIQVLMKHDAPDFKTTIDFRESLKKVLFNNLMSSRISEIRKQADPPFLQGGSSIGDFMAGLEVASVVASVKPGQLERGFKAVWTETERIKKFGFTQTELDRMKNTVLVYQESSFKEREKTHSNNYVNEYLALFLKGNASPGKEYEYNFYKNVLPGIMLEEVNALANKYFTESNRDILVMAPESQKDSLPDEQTVLTWIKEVTSTKILAYDDAVSDKPLMANEPIPGKVTSVKEIKSLGIKELTLSNGIKVVLKPTNFKNDEILFGSFSPGGNSLYSDAKYQSAVNAVPIIASSGLGQFNSKELPKVLSGKMVSISPYISERYEGINGSASHADLETAMKLVNLFFTEPRVDRNIFDGLITNYKSSLINRSNSPSSVFSDTVSAILGSYHVRRTGPSIEKANQISMPEAMDIYKDRFADASDFIFFFVGSFKVDSIQPFLEKYLGSLPSINRHEQWQDLGIRIPKGRFKKVVKKGSEDKATVQLVFSGDYKYREKENVHMDALEEILKIRLTERLREDEGGVYTPSASVSYSKNPSKYTISISFGCAPDNVDKLIAATLDEIEKLQKNGAKKEDLIKVVSESKRTRETRSKTNGFWLGYLSAQYQLHEDLDELFSYEKLLENISSGDIKKTSISYLSMKNFIQFILLPE</sequence>
<keyword evidence="7" id="KW-0482">Metalloprotease</keyword>
<evidence type="ECO:0000256" key="5">
    <source>
        <dbReference type="ARBA" id="ARBA00022801"/>
    </source>
</evidence>
<organism evidence="11 12">
    <name type="scientific">Arcticibacter svalbardensis MN12-7</name>
    <dbReference type="NCBI Taxonomy" id="1150600"/>
    <lineage>
        <taxon>Bacteria</taxon>
        <taxon>Pseudomonadati</taxon>
        <taxon>Bacteroidota</taxon>
        <taxon>Sphingobacteriia</taxon>
        <taxon>Sphingobacteriales</taxon>
        <taxon>Sphingobacteriaceae</taxon>
        <taxon>Arcticibacter</taxon>
    </lineage>
</organism>
<feature type="domain" description="Peptidase M16 C-terminal" evidence="10">
    <location>
        <begin position="693"/>
        <end position="854"/>
    </location>
</feature>
<evidence type="ECO:0000256" key="3">
    <source>
        <dbReference type="ARBA" id="ARBA00022670"/>
    </source>
</evidence>
<dbReference type="eggNOG" id="COG0612">
    <property type="taxonomic scope" value="Bacteria"/>
</dbReference>
<dbReference type="PANTHER" id="PTHR43690">
    <property type="entry name" value="NARDILYSIN"/>
    <property type="match status" value="1"/>
</dbReference>
<dbReference type="AlphaFoldDB" id="R9GX16"/>
<proteinExistence type="inferred from homology"/>
<dbReference type="Gene3D" id="3.30.830.10">
    <property type="entry name" value="Metalloenzyme, LuxS/M16 peptidase-like"/>
    <property type="match status" value="4"/>
</dbReference>
<dbReference type="PROSITE" id="PS00143">
    <property type="entry name" value="INSULINASE"/>
    <property type="match status" value="1"/>
</dbReference>
<accession>R9GX16</accession>
<evidence type="ECO:0000256" key="8">
    <source>
        <dbReference type="RuleBase" id="RU004447"/>
    </source>
</evidence>
<dbReference type="InterPro" id="IPR011249">
    <property type="entry name" value="Metalloenz_LuxS/M16"/>
</dbReference>
<dbReference type="GO" id="GO:0046872">
    <property type="term" value="F:metal ion binding"/>
    <property type="evidence" value="ECO:0007669"/>
    <property type="project" value="UniProtKB-KW"/>
</dbReference>
<evidence type="ECO:0000256" key="6">
    <source>
        <dbReference type="ARBA" id="ARBA00022833"/>
    </source>
</evidence>